<keyword evidence="2" id="KW-1185">Reference proteome</keyword>
<protein>
    <submittedName>
        <fullName evidence="1">DNA-binding MarR family transcriptional regulator</fullName>
    </submittedName>
</protein>
<gene>
    <name evidence="1" type="ORF">HD841_000072</name>
</gene>
<dbReference type="Gene3D" id="1.10.10.10">
    <property type="entry name" value="Winged helix-like DNA-binding domain superfamily/Winged helix DNA-binding domain"/>
    <property type="match status" value="1"/>
</dbReference>
<dbReference type="Proteomes" id="UP000517753">
    <property type="component" value="Unassembled WGS sequence"/>
</dbReference>
<dbReference type="AlphaFoldDB" id="A0A7Y9FJJ0"/>
<proteinExistence type="predicted"/>
<dbReference type="GO" id="GO:0003677">
    <property type="term" value="F:DNA binding"/>
    <property type="evidence" value="ECO:0007669"/>
    <property type="project" value="UniProtKB-KW"/>
</dbReference>
<evidence type="ECO:0000313" key="2">
    <source>
        <dbReference type="Proteomes" id="UP000517753"/>
    </source>
</evidence>
<dbReference type="InterPro" id="IPR036388">
    <property type="entry name" value="WH-like_DNA-bd_sf"/>
</dbReference>
<organism evidence="1 2">
    <name type="scientific">Sphingomonas melonis</name>
    <dbReference type="NCBI Taxonomy" id="152682"/>
    <lineage>
        <taxon>Bacteria</taxon>
        <taxon>Pseudomonadati</taxon>
        <taxon>Pseudomonadota</taxon>
        <taxon>Alphaproteobacteria</taxon>
        <taxon>Sphingomonadales</taxon>
        <taxon>Sphingomonadaceae</taxon>
        <taxon>Sphingomonas</taxon>
    </lineage>
</organism>
<comment type="caution">
    <text evidence="1">The sequence shown here is derived from an EMBL/GenBank/DDBJ whole genome shotgun (WGS) entry which is preliminary data.</text>
</comment>
<accession>A0A7Y9FJJ0</accession>
<dbReference type="RefSeq" id="WP_257015164.1">
    <property type="nucleotide sequence ID" value="NZ_JACCBY010000001.1"/>
</dbReference>
<evidence type="ECO:0000313" key="1">
    <source>
        <dbReference type="EMBL" id="NYD88303.1"/>
    </source>
</evidence>
<keyword evidence="1" id="KW-0238">DNA-binding</keyword>
<name>A0A7Y9FJJ0_9SPHN</name>
<dbReference type="InterPro" id="IPR036390">
    <property type="entry name" value="WH_DNA-bd_sf"/>
</dbReference>
<dbReference type="EMBL" id="JACCBY010000001">
    <property type="protein sequence ID" value="NYD88303.1"/>
    <property type="molecule type" value="Genomic_DNA"/>
</dbReference>
<reference evidence="1 2" key="1">
    <citation type="submission" date="2020-08" db="EMBL/GenBank/DDBJ databases">
        <title>The Agave Microbiome: Exploring the role of microbial communities in plant adaptations to desert environments.</title>
        <authorList>
            <person name="Partida-Martinez L.P."/>
        </authorList>
    </citation>
    <scope>NUCLEOTIDE SEQUENCE [LARGE SCALE GENOMIC DNA]</scope>
    <source>
        <strain evidence="1 2">AS2.3</strain>
    </source>
</reference>
<sequence length="157" mass="16498">MGAGLRDNFTYSGGADTGSKFAGMPVPPVIEGQDPEAAALASLASNIAAARRKLGTHLEASLFANPGLDIMLFLFAEGINGATVTTNACCAAAGVPRTTALRWIKLLQDRGLVDGSDDISDRRVTMLALSPQGRTTIRTWLSEIAALPLRGLDSRDR</sequence>
<dbReference type="SUPFAM" id="SSF46785">
    <property type="entry name" value="Winged helix' DNA-binding domain"/>
    <property type="match status" value="1"/>
</dbReference>